<evidence type="ECO:0000313" key="1">
    <source>
        <dbReference type="EMBL" id="OIQ63463.1"/>
    </source>
</evidence>
<accession>A0A1J5P6P2</accession>
<proteinExistence type="predicted"/>
<sequence length="182" mass="20438">MLKNYLELDNVSFLFGSGSSIHLGAVAIRNFPLEVETYILEKDKIIAGIKAELITTIKGLQAETLNYGTANFIPGTNQFSDSRSWKFYIEDDMVRDFGSKEIAVEYEKVLNFLIAKDYVLSQDKSTVRTDKISELIMAIKEGLFVVCNLETKSVSQVVINKKKSSTYEKDVEQGKLLGACRT</sequence>
<dbReference type="AlphaFoldDB" id="A0A1J5P6P2"/>
<reference evidence="1" key="1">
    <citation type="submission" date="2016-10" db="EMBL/GenBank/DDBJ databases">
        <title>Sequence of Gallionella enrichment culture.</title>
        <authorList>
            <person name="Poehlein A."/>
            <person name="Muehling M."/>
            <person name="Daniel R."/>
        </authorList>
    </citation>
    <scope>NUCLEOTIDE SEQUENCE</scope>
</reference>
<protein>
    <submittedName>
        <fullName evidence="1">Uncharacterized protein</fullName>
    </submittedName>
</protein>
<organism evidence="1">
    <name type="scientific">mine drainage metagenome</name>
    <dbReference type="NCBI Taxonomy" id="410659"/>
    <lineage>
        <taxon>unclassified sequences</taxon>
        <taxon>metagenomes</taxon>
        <taxon>ecological metagenomes</taxon>
    </lineage>
</organism>
<name>A0A1J5P6P2_9ZZZZ</name>
<dbReference type="EMBL" id="MLJW01008989">
    <property type="protein sequence ID" value="OIQ63463.1"/>
    <property type="molecule type" value="Genomic_DNA"/>
</dbReference>
<comment type="caution">
    <text evidence="1">The sequence shown here is derived from an EMBL/GenBank/DDBJ whole genome shotgun (WGS) entry which is preliminary data.</text>
</comment>
<gene>
    <name evidence="1" type="ORF">GALL_549960</name>
</gene>